<evidence type="ECO:0000313" key="3">
    <source>
        <dbReference type="Proteomes" id="UP000663827"/>
    </source>
</evidence>
<evidence type="ECO:0000256" key="1">
    <source>
        <dbReference type="SAM" id="MobiDB-lite"/>
    </source>
</evidence>
<organism evidence="2 3">
    <name type="scientific">Rhizoctonia solani</name>
    <dbReference type="NCBI Taxonomy" id="456999"/>
    <lineage>
        <taxon>Eukaryota</taxon>
        <taxon>Fungi</taxon>
        <taxon>Dikarya</taxon>
        <taxon>Basidiomycota</taxon>
        <taxon>Agaricomycotina</taxon>
        <taxon>Agaricomycetes</taxon>
        <taxon>Cantharellales</taxon>
        <taxon>Ceratobasidiaceae</taxon>
        <taxon>Rhizoctonia</taxon>
    </lineage>
</organism>
<dbReference type="EMBL" id="CAJNJQ010006512">
    <property type="protein sequence ID" value="CAE7230156.1"/>
    <property type="molecule type" value="Genomic_DNA"/>
</dbReference>
<evidence type="ECO:0000313" key="2">
    <source>
        <dbReference type="EMBL" id="CAE7230156.1"/>
    </source>
</evidence>
<dbReference type="Proteomes" id="UP000663827">
    <property type="component" value="Unassembled WGS sequence"/>
</dbReference>
<proteinExistence type="predicted"/>
<sequence length="451" mass="51527">MNDTVGLALGPGISYSAPASHPLASSANSSTQGYTVDRIQSPIVLDFYSDRGKEEIKTWYHKQPTTRFTRIEYRRDADGHFKHEFIVACLDNSTVCRFDRRAREFTRGYALKDKGTAPEDITHVITLADTESKARLDASKVLMSMDFRQQQDLEFILAICCGIQLHPRAKSYSLLEYNCYFFSWTLFITINRREFEWQLAPQSNKAWGETVKKLVGAIDGQNIIVRPNRVPFTSKSTRFGRLFPRPRVAFSQNNSRSEIRPDTYSSIKRALKEYTPSILSGGTLDLECLLFRSHFTPMLAKEICSVIQMTIQSGEREDMQMTREDSNSINRPNLTFDSTPDTSTTLRPLSRQKAERSLMKINNELVACIIPYVAEAINSASDFLQIHGMGSEEYVRLGMSIKKRMLNHFARVEGHGFGYAVHLIEEAEESMTEIWTFAQHLMKNESRLSFL</sequence>
<dbReference type="AlphaFoldDB" id="A0A8H3HTX4"/>
<reference evidence="2" key="1">
    <citation type="submission" date="2021-01" db="EMBL/GenBank/DDBJ databases">
        <authorList>
            <person name="Kaushik A."/>
        </authorList>
    </citation>
    <scope>NUCLEOTIDE SEQUENCE</scope>
    <source>
        <strain evidence="2">AG5</strain>
    </source>
</reference>
<feature type="compositionally biased region" description="Polar residues" evidence="1">
    <location>
        <begin position="327"/>
        <end position="346"/>
    </location>
</feature>
<name>A0A8H3HTX4_9AGAM</name>
<feature type="region of interest" description="Disordered" evidence="1">
    <location>
        <begin position="322"/>
        <end position="346"/>
    </location>
</feature>
<accession>A0A8H3HTX4</accession>
<protein>
    <submittedName>
        <fullName evidence="2">Uncharacterized protein</fullName>
    </submittedName>
</protein>
<gene>
    <name evidence="2" type="ORF">RDB_LOCUS184434</name>
</gene>
<comment type="caution">
    <text evidence="2">The sequence shown here is derived from an EMBL/GenBank/DDBJ whole genome shotgun (WGS) entry which is preliminary data.</text>
</comment>